<dbReference type="PANTHER" id="PTHR16295">
    <property type="entry name" value="TRAF-TYPE ZINC FINGER PROTEIN-RELATED"/>
    <property type="match status" value="1"/>
</dbReference>
<dbReference type="SUPFAM" id="SSF49599">
    <property type="entry name" value="TRAF domain-like"/>
    <property type="match status" value="1"/>
</dbReference>
<dbReference type="Ensembl" id="ENSOCUT00000048793.1">
    <property type="protein sequence ID" value="ENSOCUP00000047911.1"/>
    <property type="gene ID" value="ENSOCUG00000006561.4"/>
</dbReference>
<reference evidence="7" key="3">
    <citation type="submission" date="2025-09" db="UniProtKB">
        <authorList>
            <consortium name="Ensembl"/>
        </authorList>
    </citation>
    <scope>IDENTIFICATION</scope>
    <source>
        <strain evidence="7">Thorbecke</strain>
    </source>
</reference>
<reference evidence="7" key="2">
    <citation type="submission" date="2025-08" db="UniProtKB">
        <authorList>
            <consortium name="Ensembl"/>
        </authorList>
    </citation>
    <scope>IDENTIFICATION</scope>
    <source>
        <strain evidence="7">Thorbecke</strain>
    </source>
</reference>
<evidence type="ECO:0000256" key="2">
    <source>
        <dbReference type="ARBA" id="ARBA00022771"/>
    </source>
</evidence>
<reference evidence="7 8" key="1">
    <citation type="journal article" date="2011" name="Nature">
        <title>A high-resolution map of human evolutionary constraint using 29 mammals.</title>
        <authorList>
            <person name="Lindblad-Toh K."/>
            <person name="Garber M."/>
            <person name="Zuk O."/>
            <person name="Lin M.F."/>
            <person name="Parker B.J."/>
            <person name="Washietl S."/>
            <person name="Kheradpour P."/>
            <person name="Ernst J."/>
            <person name="Jordan G."/>
            <person name="Mauceli E."/>
            <person name="Ward L.D."/>
            <person name="Lowe C.B."/>
            <person name="Holloway A.K."/>
            <person name="Clamp M."/>
            <person name="Gnerre S."/>
            <person name="Alfoldi J."/>
            <person name="Beal K."/>
            <person name="Chang J."/>
            <person name="Clawson H."/>
            <person name="Cuff J."/>
            <person name="Di Palma F."/>
            <person name="Fitzgerald S."/>
            <person name="Flicek P."/>
            <person name="Guttman M."/>
            <person name="Hubisz M.J."/>
            <person name="Jaffe D.B."/>
            <person name="Jungreis I."/>
            <person name="Kent W.J."/>
            <person name="Kostka D."/>
            <person name="Lara M."/>
            <person name="Martins A.L."/>
            <person name="Massingham T."/>
            <person name="Moltke I."/>
            <person name="Raney B.J."/>
            <person name="Rasmussen M.D."/>
            <person name="Robinson J."/>
            <person name="Stark A."/>
            <person name="Vilella A.J."/>
            <person name="Wen J."/>
            <person name="Xie X."/>
            <person name="Zody M.C."/>
            <person name="Baldwin J."/>
            <person name="Bloom T."/>
            <person name="Chin C.W."/>
            <person name="Heiman D."/>
            <person name="Nicol R."/>
            <person name="Nusbaum C."/>
            <person name="Young S."/>
            <person name="Wilkinson J."/>
            <person name="Worley K.C."/>
            <person name="Kovar C.L."/>
            <person name="Muzny D.M."/>
            <person name="Gibbs R.A."/>
            <person name="Cree A."/>
            <person name="Dihn H.H."/>
            <person name="Fowler G."/>
            <person name="Jhangiani S."/>
            <person name="Joshi V."/>
            <person name="Lee S."/>
            <person name="Lewis L.R."/>
            <person name="Nazareth L.V."/>
            <person name="Okwuonu G."/>
            <person name="Santibanez J."/>
            <person name="Warren W.C."/>
            <person name="Mardis E.R."/>
            <person name="Weinstock G.M."/>
            <person name="Wilson R.K."/>
            <person name="Delehaunty K."/>
            <person name="Dooling D."/>
            <person name="Fronik C."/>
            <person name="Fulton L."/>
            <person name="Fulton B."/>
            <person name="Graves T."/>
            <person name="Minx P."/>
            <person name="Sodergren E."/>
            <person name="Birney E."/>
            <person name="Margulies E.H."/>
            <person name="Herrero J."/>
            <person name="Green E.D."/>
            <person name="Haussler D."/>
            <person name="Siepel A."/>
            <person name="Goldman N."/>
            <person name="Pollard K.S."/>
            <person name="Pedersen J.S."/>
            <person name="Lander E.S."/>
            <person name="Kellis M."/>
        </authorList>
    </citation>
    <scope>NUCLEOTIDE SEQUENCE [LARGE SCALE GENOMIC DNA]</scope>
    <source>
        <strain evidence="7 8">Thorbecke inbred</strain>
    </source>
</reference>
<proteinExistence type="predicted"/>
<keyword evidence="1" id="KW-0479">Metal-binding</keyword>
<dbReference type="Proteomes" id="UP000001811">
    <property type="component" value="Chromosome 19"/>
</dbReference>
<feature type="region of interest" description="Disordered" evidence="4">
    <location>
        <begin position="164"/>
        <end position="217"/>
    </location>
</feature>
<evidence type="ECO:0000313" key="8">
    <source>
        <dbReference type="Proteomes" id="UP000001811"/>
    </source>
</evidence>
<sequence length="347" mass="38886">MEGDFQECGRCKRSVASAHFALHEAHCLRFLELCPECKEPIPGVKMADHLKEHQQPEECLQRPDKHLEQPVECKFCELAVHLSKLQTHEHHCGARTERCPDCGRFVMLRELAQHRGVCGGRQASGLRKGENISAPERKICCDYCDQMIPEDNYFHHLGTCGPVTKPKSRPPSLPRPAAESPFSKAKKDVRPKSKQINGFLHPLGSSTKQAARGKTRSVDLPWKSELESRATPTSAGEVAYDILRRCPQCGILLPLPTLIHHQVPRLCPLLTRHEAAKTRWVFTAWQPQRALPRPLHISVRSPGAGHLLHLHHLPETGLPLRVEPHLLCLCFQLPSLGAGTRQALPNC</sequence>
<dbReference type="Gene3D" id="6.10.250.1730">
    <property type="match status" value="1"/>
</dbReference>
<feature type="domain" description="XIAP-associated factor 1 C-terminal" evidence="5">
    <location>
        <begin position="228"/>
        <end position="277"/>
    </location>
</feature>
<dbReference type="Pfam" id="PF18608">
    <property type="entry name" value="XAF1_C"/>
    <property type="match status" value="1"/>
</dbReference>
<dbReference type="EMBL" id="AAGW02049676">
    <property type="status" value="NOT_ANNOTATED_CDS"/>
    <property type="molecule type" value="Genomic_DNA"/>
</dbReference>
<dbReference type="GeneTree" id="ENSGT00530000063869"/>
<accession>A0A5F9DQ75</accession>
<feature type="domain" description="TRAFD1/XAF1 zinc finger" evidence="6">
    <location>
        <begin position="82"/>
        <end position="119"/>
    </location>
</feature>
<dbReference type="FunCoup" id="A0A5F9DQ75">
    <property type="interactions" value="809"/>
</dbReference>
<dbReference type="EMBL" id="AAGW02049677">
    <property type="status" value="NOT_ANNOTATED_CDS"/>
    <property type="molecule type" value="Genomic_DNA"/>
</dbReference>
<evidence type="ECO:0000259" key="5">
    <source>
        <dbReference type="Pfam" id="PF18608"/>
    </source>
</evidence>
<evidence type="ECO:0000256" key="4">
    <source>
        <dbReference type="SAM" id="MobiDB-lite"/>
    </source>
</evidence>
<protein>
    <submittedName>
        <fullName evidence="7">Uncharacterized protein</fullName>
    </submittedName>
</protein>
<dbReference type="InterPro" id="IPR013083">
    <property type="entry name" value="Znf_RING/FYVE/PHD"/>
</dbReference>
<dbReference type="Gene3D" id="3.30.40.10">
    <property type="entry name" value="Zinc/RING finger domain, C3HC4 (zinc finger)"/>
    <property type="match status" value="1"/>
</dbReference>
<evidence type="ECO:0000256" key="1">
    <source>
        <dbReference type="ARBA" id="ARBA00022723"/>
    </source>
</evidence>
<dbReference type="GO" id="GO:0005739">
    <property type="term" value="C:mitochondrion"/>
    <property type="evidence" value="ECO:0007669"/>
    <property type="project" value="TreeGrafter"/>
</dbReference>
<evidence type="ECO:0000259" key="6">
    <source>
        <dbReference type="Pfam" id="PF21366"/>
    </source>
</evidence>
<evidence type="ECO:0000313" key="7">
    <source>
        <dbReference type="Ensembl" id="ENSOCUP00000047911.1"/>
    </source>
</evidence>
<keyword evidence="8" id="KW-1185">Reference proteome</keyword>
<dbReference type="Pfam" id="PF21366">
    <property type="entry name" value="TRAFD1-XIAF1_ZnF"/>
    <property type="match status" value="1"/>
</dbReference>
<dbReference type="InterPro" id="IPR051986">
    <property type="entry name" value="Innate_Immune_Apopt_Reg"/>
</dbReference>
<dbReference type="InterPro" id="IPR049439">
    <property type="entry name" value="TRAFD1-XIAF1_Znf"/>
</dbReference>
<dbReference type="InParanoid" id="A0A5F9DQ75"/>
<dbReference type="GO" id="GO:0008270">
    <property type="term" value="F:zinc ion binding"/>
    <property type="evidence" value="ECO:0007669"/>
    <property type="project" value="UniProtKB-KW"/>
</dbReference>
<name>A0A5F9DQ75_RABIT</name>
<dbReference type="GO" id="GO:0006915">
    <property type="term" value="P:apoptotic process"/>
    <property type="evidence" value="ECO:0007669"/>
    <property type="project" value="InterPro"/>
</dbReference>
<dbReference type="Bgee" id="ENSOCUG00000006561">
    <property type="expression patterns" value="Expressed in blood and 20 other cell types or tissues"/>
</dbReference>
<dbReference type="AlphaFoldDB" id="A0A5F9DQ75"/>
<evidence type="ECO:0000256" key="3">
    <source>
        <dbReference type="ARBA" id="ARBA00022833"/>
    </source>
</evidence>
<dbReference type="InterPro" id="IPR041386">
    <property type="entry name" value="XAF1_C"/>
</dbReference>
<dbReference type="STRING" id="9986.ENSOCUP00000047911"/>
<gene>
    <name evidence="7" type="primary">XAF1</name>
</gene>
<keyword evidence="2" id="KW-0863">Zinc-finger</keyword>
<organism evidence="7 8">
    <name type="scientific">Oryctolagus cuniculus</name>
    <name type="common">Rabbit</name>
    <dbReference type="NCBI Taxonomy" id="9986"/>
    <lineage>
        <taxon>Eukaryota</taxon>
        <taxon>Metazoa</taxon>
        <taxon>Chordata</taxon>
        <taxon>Craniata</taxon>
        <taxon>Vertebrata</taxon>
        <taxon>Euteleostomi</taxon>
        <taxon>Mammalia</taxon>
        <taxon>Eutheria</taxon>
        <taxon>Euarchontoglires</taxon>
        <taxon>Glires</taxon>
        <taxon>Lagomorpha</taxon>
        <taxon>Leporidae</taxon>
        <taxon>Oryctolagus</taxon>
    </lineage>
</organism>
<keyword evidence="3" id="KW-0862">Zinc</keyword>
<dbReference type="PANTHER" id="PTHR16295:SF17">
    <property type="entry name" value="XIAP-ASSOCIATED FACTOR 1"/>
    <property type="match status" value="1"/>
</dbReference>
<dbReference type="InterPro" id="IPR031220">
    <property type="entry name" value="XAF1_C_sf"/>
</dbReference>